<evidence type="ECO:0000256" key="2">
    <source>
        <dbReference type="SAM" id="MobiDB-lite"/>
    </source>
</evidence>
<feature type="region of interest" description="Disordered" evidence="2">
    <location>
        <begin position="244"/>
        <end position="263"/>
    </location>
</feature>
<dbReference type="InterPro" id="IPR036388">
    <property type="entry name" value="WH-like_DNA-bd_sf"/>
</dbReference>
<proteinExistence type="predicted"/>
<evidence type="ECO:0000313" key="4">
    <source>
        <dbReference type="EMBL" id="MBJ7602347.1"/>
    </source>
</evidence>
<dbReference type="CDD" id="cd18873">
    <property type="entry name" value="NUDIX_NadM_like"/>
    <property type="match status" value="1"/>
</dbReference>
<gene>
    <name evidence="4" type="ORF">JF888_04015</name>
</gene>
<dbReference type="PANTHER" id="PTHR43736:SF4">
    <property type="entry name" value="SLR1690 PROTEIN"/>
    <property type="match status" value="1"/>
</dbReference>
<reference evidence="4 5" key="1">
    <citation type="submission" date="2020-10" db="EMBL/GenBank/DDBJ databases">
        <title>Ca. Dormibacterota MAGs.</title>
        <authorList>
            <person name="Montgomery K."/>
        </authorList>
    </citation>
    <scope>NUCLEOTIDE SEQUENCE [LARGE SCALE GENOMIC DNA]</scope>
    <source>
        <strain evidence="4">SC8811_S16_3</strain>
    </source>
</reference>
<dbReference type="Proteomes" id="UP000620075">
    <property type="component" value="Unassembled WGS sequence"/>
</dbReference>
<dbReference type="EMBL" id="JAEKNQ010000019">
    <property type="protein sequence ID" value="MBJ7602347.1"/>
    <property type="molecule type" value="Genomic_DNA"/>
</dbReference>
<dbReference type="InterPro" id="IPR020084">
    <property type="entry name" value="NUDIX_hydrolase_CS"/>
</dbReference>
<dbReference type="Pfam" id="PF00293">
    <property type="entry name" value="NUDIX"/>
    <property type="match status" value="1"/>
</dbReference>
<dbReference type="Gene3D" id="1.10.10.10">
    <property type="entry name" value="Winged helix-like DNA-binding domain superfamily/Winged helix DNA-binding domain"/>
    <property type="match status" value="1"/>
</dbReference>
<evidence type="ECO:0000313" key="5">
    <source>
        <dbReference type="Proteomes" id="UP000620075"/>
    </source>
</evidence>
<dbReference type="GO" id="GO:0016787">
    <property type="term" value="F:hydrolase activity"/>
    <property type="evidence" value="ECO:0007669"/>
    <property type="project" value="UniProtKB-KW"/>
</dbReference>
<dbReference type="SUPFAM" id="SSF46785">
    <property type="entry name" value="Winged helix' DNA-binding domain"/>
    <property type="match status" value="1"/>
</dbReference>
<sequence length="263" mass="29136">MKDTKQQSEKDFLAQYDPRALPPVAVTVDIVLLTVRHGRFSVLLLRRGDHPEKGRWALPGGFVGQQEDLIDAAIRELQEETGIENLPGEMHLEQLRTFGEPGRDPRMRVVSVAYVAFLPDLPPPRAGSDAALSRFWPVGELSGPDAPDLAFDHASIIAEGIDRARAKIEYTPLAAAFLEEPFTLSDLRAIYEEVWAMPQDPSNFRRKVLRLEGFVTPVGGIAPPKGPQGGRPAELYRKGPAKILWPPLRRHDPSENGSLGEDE</sequence>
<accession>A0A934NGM0</accession>
<feature type="domain" description="Nudix hydrolase" evidence="3">
    <location>
        <begin position="23"/>
        <end position="159"/>
    </location>
</feature>
<dbReference type="Gene3D" id="3.90.79.10">
    <property type="entry name" value="Nucleoside Triphosphate Pyrophosphohydrolase"/>
    <property type="match status" value="1"/>
</dbReference>
<dbReference type="RefSeq" id="WP_338176805.1">
    <property type="nucleotide sequence ID" value="NZ_JAEKNQ010000019.1"/>
</dbReference>
<organism evidence="4 5">
    <name type="scientific">Candidatus Dormiibacter inghamiae</name>
    <dbReference type="NCBI Taxonomy" id="3127013"/>
    <lineage>
        <taxon>Bacteria</taxon>
        <taxon>Bacillati</taxon>
        <taxon>Candidatus Dormiibacterota</taxon>
        <taxon>Candidatus Dormibacteria</taxon>
        <taxon>Candidatus Dormibacterales</taxon>
        <taxon>Candidatus Dormibacteraceae</taxon>
        <taxon>Candidatus Dormiibacter</taxon>
    </lineage>
</organism>
<dbReference type="AlphaFoldDB" id="A0A934NGM0"/>
<dbReference type="InterPro" id="IPR036390">
    <property type="entry name" value="WH_DNA-bd_sf"/>
</dbReference>
<dbReference type="InterPro" id="IPR000086">
    <property type="entry name" value="NUDIX_hydrolase_dom"/>
</dbReference>
<keyword evidence="1" id="KW-0378">Hydrolase</keyword>
<protein>
    <submittedName>
        <fullName evidence="4">NUDIX domain-containing protein</fullName>
    </submittedName>
</protein>
<dbReference type="InterPro" id="IPR015797">
    <property type="entry name" value="NUDIX_hydrolase-like_dom_sf"/>
</dbReference>
<dbReference type="PROSITE" id="PS00893">
    <property type="entry name" value="NUDIX_BOX"/>
    <property type="match status" value="1"/>
</dbReference>
<dbReference type="Pfam" id="PF21906">
    <property type="entry name" value="WHD_NrtR"/>
    <property type="match status" value="1"/>
</dbReference>
<dbReference type="SUPFAM" id="SSF55811">
    <property type="entry name" value="Nudix"/>
    <property type="match status" value="1"/>
</dbReference>
<dbReference type="PROSITE" id="PS51462">
    <property type="entry name" value="NUDIX"/>
    <property type="match status" value="1"/>
</dbReference>
<evidence type="ECO:0000256" key="1">
    <source>
        <dbReference type="ARBA" id="ARBA00022801"/>
    </source>
</evidence>
<evidence type="ECO:0000259" key="3">
    <source>
        <dbReference type="PROSITE" id="PS51462"/>
    </source>
</evidence>
<name>A0A934NGM0_9BACT</name>
<dbReference type="InterPro" id="IPR054105">
    <property type="entry name" value="WHD_NrtR"/>
</dbReference>
<dbReference type="PANTHER" id="PTHR43736">
    <property type="entry name" value="ADP-RIBOSE PYROPHOSPHATASE"/>
    <property type="match status" value="1"/>
</dbReference>
<comment type="caution">
    <text evidence="4">The sequence shown here is derived from an EMBL/GenBank/DDBJ whole genome shotgun (WGS) entry which is preliminary data.</text>
</comment>